<evidence type="ECO:0000313" key="2">
    <source>
        <dbReference type="WBParaSite" id="Hba_00709"/>
    </source>
</evidence>
<dbReference type="GO" id="GO:0046975">
    <property type="term" value="F:histone H3K36 methyltransferase activity"/>
    <property type="evidence" value="ECO:0007669"/>
    <property type="project" value="TreeGrafter"/>
</dbReference>
<name>A0A1I7W7W6_HETBA</name>
<dbReference type="AlphaFoldDB" id="A0A1I7W7W6"/>
<dbReference type="GO" id="GO:0006303">
    <property type="term" value="P:double-strand break repair via nonhomologous end joining"/>
    <property type="evidence" value="ECO:0007669"/>
    <property type="project" value="TreeGrafter"/>
</dbReference>
<keyword evidence="1" id="KW-1185">Reference proteome</keyword>
<evidence type="ECO:0000313" key="1">
    <source>
        <dbReference type="Proteomes" id="UP000095283"/>
    </source>
</evidence>
<dbReference type="GO" id="GO:0015074">
    <property type="term" value="P:DNA integration"/>
    <property type="evidence" value="ECO:0007669"/>
    <property type="project" value="TreeGrafter"/>
</dbReference>
<dbReference type="WBParaSite" id="Hba_00709">
    <property type="protein sequence ID" value="Hba_00709"/>
    <property type="gene ID" value="Hba_00709"/>
</dbReference>
<dbReference type="GO" id="GO:0000729">
    <property type="term" value="P:DNA double-strand break processing"/>
    <property type="evidence" value="ECO:0007669"/>
    <property type="project" value="TreeGrafter"/>
</dbReference>
<dbReference type="GO" id="GO:0044547">
    <property type="term" value="F:DNA topoisomerase binding"/>
    <property type="evidence" value="ECO:0007669"/>
    <property type="project" value="TreeGrafter"/>
</dbReference>
<dbReference type="InterPro" id="IPR036397">
    <property type="entry name" value="RNaseH_sf"/>
</dbReference>
<dbReference type="GO" id="GO:0000793">
    <property type="term" value="C:condensed chromosome"/>
    <property type="evidence" value="ECO:0007669"/>
    <property type="project" value="TreeGrafter"/>
</dbReference>
<dbReference type="InterPro" id="IPR052709">
    <property type="entry name" value="Transposase-MT_Hybrid"/>
</dbReference>
<accession>A0A1I7W7W6</accession>
<dbReference type="GO" id="GO:0003690">
    <property type="term" value="F:double-stranded DNA binding"/>
    <property type="evidence" value="ECO:0007669"/>
    <property type="project" value="TreeGrafter"/>
</dbReference>
<dbReference type="GO" id="GO:0035861">
    <property type="term" value="C:site of double-strand break"/>
    <property type="evidence" value="ECO:0007669"/>
    <property type="project" value="TreeGrafter"/>
</dbReference>
<dbReference type="GO" id="GO:0044774">
    <property type="term" value="P:mitotic DNA integrity checkpoint signaling"/>
    <property type="evidence" value="ECO:0007669"/>
    <property type="project" value="TreeGrafter"/>
</dbReference>
<dbReference type="PANTHER" id="PTHR46060">
    <property type="entry name" value="MARINER MOS1 TRANSPOSASE-LIKE PROTEIN"/>
    <property type="match status" value="1"/>
</dbReference>
<dbReference type="GO" id="GO:0000014">
    <property type="term" value="F:single-stranded DNA endodeoxyribonuclease activity"/>
    <property type="evidence" value="ECO:0007669"/>
    <property type="project" value="TreeGrafter"/>
</dbReference>
<organism evidence="1 2">
    <name type="scientific">Heterorhabditis bacteriophora</name>
    <name type="common">Entomopathogenic nematode worm</name>
    <dbReference type="NCBI Taxonomy" id="37862"/>
    <lineage>
        <taxon>Eukaryota</taxon>
        <taxon>Metazoa</taxon>
        <taxon>Ecdysozoa</taxon>
        <taxon>Nematoda</taxon>
        <taxon>Chromadorea</taxon>
        <taxon>Rhabditida</taxon>
        <taxon>Rhabditina</taxon>
        <taxon>Rhabditomorpha</taxon>
        <taxon>Strongyloidea</taxon>
        <taxon>Heterorhabditidae</taxon>
        <taxon>Heterorhabditis</taxon>
    </lineage>
</organism>
<reference evidence="2" key="1">
    <citation type="submission" date="2016-11" db="UniProtKB">
        <authorList>
            <consortium name="WormBaseParasite"/>
        </authorList>
    </citation>
    <scope>IDENTIFICATION</scope>
</reference>
<proteinExistence type="predicted"/>
<dbReference type="GO" id="GO:0003697">
    <property type="term" value="F:single-stranded DNA binding"/>
    <property type="evidence" value="ECO:0007669"/>
    <property type="project" value="TreeGrafter"/>
</dbReference>
<sequence length="326" mass="37900">MLSAKTDITTCYERCTKFALKKQWMKEHVSVILGGCRSFSLFFHRFIWKNAAEECEGVLFHRTCRYSFRGLEAGDFDVSDRQRSGTPQTAKTDVLKALWNENVSQKQGKLAEQLAVDKTTVSRRLHEMGKIRKLRKQRKKNYLWKIVTAGKKWIMYDNPKHTHSWVDPAQPTTSTVKPYIRSKKSPSVHLVETITAGRYDCQLSDLFNAIEQKRPFTGQGSRKVILLRDNARPHVALSTQQTILNLDWEVLPHAACSPDLPPSHCHLFRSMQNCLARQRFRDVAEVRKWIDDFIASKPTSFFHEGIRKLPERWQKVIESEGKYFDD</sequence>
<dbReference type="GO" id="GO:0031297">
    <property type="term" value="P:replication fork processing"/>
    <property type="evidence" value="ECO:0007669"/>
    <property type="project" value="TreeGrafter"/>
</dbReference>
<dbReference type="Proteomes" id="UP000095283">
    <property type="component" value="Unplaced"/>
</dbReference>
<dbReference type="GO" id="GO:0005634">
    <property type="term" value="C:nucleus"/>
    <property type="evidence" value="ECO:0007669"/>
    <property type="project" value="TreeGrafter"/>
</dbReference>
<protein>
    <submittedName>
        <fullName evidence="2">Mariner Mos1 transposase</fullName>
    </submittedName>
</protein>
<dbReference type="GO" id="GO:0042800">
    <property type="term" value="F:histone H3K4 methyltransferase activity"/>
    <property type="evidence" value="ECO:0007669"/>
    <property type="project" value="TreeGrafter"/>
</dbReference>
<dbReference type="PANTHER" id="PTHR46060:SF2">
    <property type="entry name" value="HISTONE-LYSINE N-METHYLTRANSFERASE SETMAR"/>
    <property type="match status" value="1"/>
</dbReference>
<dbReference type="Gene3D" id="3.30.420.10">
    <property type="entry name" value="Ribonuclease H-like superfamily/Ribonuclease H"/>
    <property type="match status" value="1"/>
</dbReference>